<keyword evidence="6 7" id="KW-0472">Membrane</keyword>
<keyword evidence="4 7" id="KW-0812">Transmembrane</keyword>
<protein>
    <submittedName>
        <fullName evidence="9">Glutathione transport system permease protein GsiC</fullName>
    </submittedName>
</protein>
<evidence type="ECO:0000256" key="5">
    <source>
        <dbReference type="ARBA" id="ARBA00022989"/>
    </source>
</evidence>
<keyword evidence="10" id="KW-1185">Reference proteome</keyword>
<sequence length="304" mass="32995">MNGMLGKRAISSLVSLLALIVLVFFLSRLTGDPAALYLPVDASEAMRENFREIHGLNDPVIVQFGRYLGDLVQLDFGESLRKARPAIDVVLEAFVWTLWLALITMTLVTVAAIIVGSVAAFHVGRPFDRFASVLSLIGASAPDFWIAIIGIVVFSVSFGWLPTSGTGTIWHWILPISVLFVRPFGLILQVVRGSMITALGSPYVKTARAKGVKNRPVIFVHTLRNAMLPVITVIGDQAAALLNGAVVVETIFGFPGVGKLMIDSILQRDFNVILAAIMVTAVAIFIMNILIDIAYALLDPRIRT</sequence>
<dbReference type="PANTHER" id="PTHR43163">
    <property type="entry name" value="DIPEPTIDE TRANSPORT SYSTEM PERMEASE PROTEIN DPPB-RELATED"/>
    <property type="match status" value="1"/>
</dbReference>
<evidence type="ECO:0000313" key="9">
    <source>
        <dbReference type="EMBL" id="SLN64328.1"/>
    </source>
</evidence>
<evidence type="ECO:0000256" key="4">
    <source>
        <dbReference type="ARBA" id="ARBA00022692"/>
    </source>
</evidence>
<evidence type="ECO:0000256" key="3">
    <source>
        <dbReference type="ARBA" id="ARBA00022475"/>
    </source>
</evidence>
<evidence type="ECO:0000256" key="7">
    <source>
        <dbReference type="RuleBase" id="RU363032"/>
    </source>
</evidence>
<dbReference type="AlphaFoldDB" id="A0A1X6ZXW9"/>
<dbReference type="EMBL" id="FWFN01000007">
    <property type="protein sequence ID" value="SLN64328.1"/>
    <property type="molecule type" value="Genomic_DNA"/>
</dbReference>
<proteinExistence type="inferred from homology"/>
<keyword evidence="5 7" id="KW-1133">Transmembrane helix</keyword>
<accession>A0A1X6ZXW9</accession>
<comment type="subcellular location">
    <subcellularLocation>
        <location evidence="1 7">Cell membrane</location>
        <topology evidence="1 7">Multi-pass membrane protein</topology>
    </subcellularLocation>
</comment>
<dbReference type="GO" id="GO:0055085">
    <property type="term" value="P:transmembrane transport"/>
    <property type="evidence" value="ECO:0007669"/>
    <property type="project" value="InterPro"/>
</dbReference>
<evidence type="ECO:0000313" key="10">
    <source>
        <dbReference type="Proteomes" id="UP000193963"/>
    </source>
</evidence>
<dbReference type="SUPFAM" id="SSF161098">
    <property type="entry name" value="MetI-like"/>
    <property type="match status" value="1"/>
</dbReference>
<dbReference type="PANTHER" id="PTHR43163:SF6">
    <property type="entry name" value="DIPEPTIDE TRANSPORT SYSTEM PERMEASE PROTEIN DPPB-RELATED"/>
    <property type="match status" value="1"/>
</dbReference>
<feature type="transmembrane region" description="Helical" evidence="7">
    <location>
        <begin position="98"/>
        <end position="123"/>
    </location>
</feature>
<evidence type="ECO:0000259" key="8">
    <source>
        <dbReference type="PROSITE" id="PS50928"/>
    </source>
</evidence>
<dbReference type="InterPro" id="IPR000515">
    <property type="entry name" value="MetI-like"/>
</dbReference>
<keyword evidence="2 7" id="KW-0813">Transport</keyword>
<name>A0A1X6ZXW9_9RHOB</name>
<organism evidence="9 10">
    <name type="scientific">Pseudooceanicola marinus</name>
    <dbReference type="NCBI Taxonomy" id="396013"/>
    <lineage>
        <taxon>Bacteria</taxon>
        <taxon>Pseudomonadati</taxon>
        <taxon>Pseudomonadota</taxon>
        <taxon>Alphaproteobacteria</taxon>
        <taxon>Rhodobacterales</taxon>
        <taxon>Paracoccaceae</taxon>
        <taxon>Pseudooceanicola</taxon>
    </lineage>
</organism>
<dbReference type="Pfam" id="PF00528">
    <property type="entry name" value="BPD_transp_1"/>
    <property type="match status" value="1"/>
</dbReference>
<dbReference type="RefSeq" id="WP_085889307.1">
    <property type="nucleotide sequence ID" value="NZ_FWFN01000007.1"/>
</dbReference>
<comment type="similarity">
    <text evidence="7">Belongs to the binding-protein-dependent transport system permease family.</text>
</comment>
<dbReference type="OrthoDB" id="9807402at2"/>
<dbReference type="CDD" id="cd06261">
    <property type="entry name" value="TM_PBP2"/>
    <property type="match status" value="1"/>
</dbReference>
<evidence type="ECO:0000256" key="6">
    <source>
        <dbReference type="ARBA" id="ARBA00023136"/>
    </source>
</evidence>
<dbReference type="GO" id="GO:0005886">
    <property type="term" value="C:plasma membrane"/>
    <property type="evidence" value="ECO:0007669"/>
    <property type="project" value="UniProtKB-SubCell"/>
</dbReference>
<dbReference type="Gene3D" id="1.10.3720.10">
    <property type="entry name" value="MetI-like"/>
    <property type="match status" value="1"/>
</dbReference>
<feature type="transmembrane region" description="Helical" evidence="7">
    <location>
        <begin position="270"/>
        <end position="298"/>
    </location>
</feature>
<reference evidence="9 10" key="1">
    <citation type="submission" date="2017-03" db="EMBL/GenBank/DDBJ databases">
        <authorList>
            <person name="Afonso C.L."/>
            <person name="Miller P.J."/>
            <person name="Scott M.A."/>
            <person name="Spackman E."/>
            <person name="Goraichik I."/>
            <person name="Dimitrov K.M."/>
            <person name="Suarez D.L."/>
            <person name="Swayne D.E."/>
        </authorList>
    </citation>
    <scope>NUCLEOTIDE SEQUENCE [LARGE SCALE GENOMIC DNA]</scope>
    <source>
        <strain evidence="9 10">CECT 7751</strain>
    </source>
</reference>
<dbReference type="PROSITE" id="PS50928">
    <property type="entry name" value="ABC_TM1"/>
    <property type="match status" value="1"/>
</dbReference>
<evidence type="ECO:0000256" key="1">
    <source>
        <dbReference type="ARBA" id="ARBA00004651"/>
    </source>
</evidence>
<feature type="transmembrane region" description="Helical" evidence="7">
    <location>
        <begin position="169"/>
        <end position="191"/>
    </location>
</feature>
<feature type="domain" description="ABC transmembrane type-1" evidence="8">
    <location>
        <begin position="94"/>
        <end position="291"/>
    </location>
</feature>
<evidence type="ECO:0000256" key="2">
    <source>
        <dbReference type="ARBA" id="ARBA00022448"/>
    </source>
</evidence>
<dbReference type="InterPro" id="IPR035906">
    <property type="entry name" value="MetI-like_sf"/>
</dbReference>
<dbReference type="Proteomes" id="UP000193963">
    <property type="component" value="Unassembled WGS sequence"/>
</dbReference>
<keyword evidence="3" id="KW-1003">Cell membrane</keyword>
<gene>
    <name evidence="9" type="primary">gsiC_7</name>
    <name evidence="9" type="ORF">PSM7751_03266</name>
</gene>